<accession>A0A2M8PHF4</accession>
<evidence type="ECO:0000256" key="1">
    <source>
        <dbReference type="SAM" id="MobiDB-lite"/>
    </source>
</evidence>
<reference evidence="2 3" key="1">
    <citation type="submission" date="2017-11" db="EMBL/GenBank/DDBJ databases">
        <title>Evolution of Phototrophy in the Chloroflexi Phylum Driven by Horizontal Gene Transfer.</title>
        <authorList>
            <person name="Ward L.M."/>
            <person name="Hemp J."/>
            <person name="Shih P.M."/>
            <person name="Mcglynn S.E."/>
            <person name="Fischer W."/>
        </authorList>
    </citation>
    <scope>NUCLEOTIDE SEQUENCE [LARGE SCALE GENOMIC DNA]</scope>
    <source>
        <strain evidence="2">JP3_13</strain>
    </source>
</reference>
<gene>
    <name evidence="2" type="ORF">CUN49_02675</name>
</gene>
<comment type="caution">
    <text evidence="2">The sequence shown here is derived from an EMBL/GenBank/DDBJ whole genome shotgun (WGS) entry which is preliminary data.</text>
</comment>
<evidence type="ECO:0000313" key="2">
    <source>
        <dbReference type="EMBL" id="PJF36961.1"/>
    </source>
</evidence>
<proteinExistence type="predicted"/>
<dbReference type="AlphaFoldDB" id="A0A2M8PHF4"/>
<sequence length="208" mass="23081">MDISLVMDQILENTSLLANVGDAEANYLLGWTRRILPSLVGSIQDENLGWQKVEALQETLRAANALISRYRTASEPTLLELLRNFLRQYAVTFERADVSEHPIVPELAEIMRAQPDNVSALRALFDFAENARQPAAADEPMTPAQTEAIQNVEESLNLLRRTLGNLTDALSDFLPDDQLAQLRHSLADADSENAPHTEDQGTPDESES</sequence>
<dbReference type="EMBL" id="PGTM01000021">
    <property type="protein sequence ID" value="PJF36961.1"/>
    <property type="molecule type" value="Genomic_DNA"/>
</dbReference>
<organism evidence="2 3">
    <name type="scientific">Candidatus Thermofonsia Clade 1 bacterium</name>
    <dbReference type="NCBI Taxonomy" id="2364210"/>
    <lineage>
        <taxon>Bacteria</taxon>
        <taxon>Bacillati</taxon>
        <taxon>Chloroflexota</taxon>
        <taxon>Candidatus Thermofontia</taxon>
        <taxon>Candidatus Thermofonsia Clade 1</taxon>
    </lineage>
</organism>
<name>A0A2M8PHF4_9CHLR</name>
<feature type="region of interest" description="Disordered" evidence="1">
    <location>
        <begin position="183"/>
        <end position="208"/>
    </location>
</feature>
<dbReference type="Proteomes" id="UP000229681">
    <property type="component" value="Unassembled WGS sequence"/>
</dbReference>
<evidence type="ECO:0000313" key="3">
    <source>
        <dbReference type="Proteomes" id="UP000229681"/>
    </source>
</evidence>
<protein>
    <submittedName>
        <fullName evidence="2">Uncharacterized protein</fullName>
    </submittedName>
</protein>